<protein>
    <submittedName>
        <fullName evidence="2">Uncharacterized protein</fullName>
    </submittedName>
</protein>
<accession>A0A1C2HVH0</accession>
<dbReference type="EMBL" id="LWSA01000334">
    <property type="protein sequence ID" value="OCX67810.1"/>
    <property type="molecule type" value="Genomic_DNA"/>
</dbReference>
<sequence>MVWVSRVPIKGPRVKEWSRLPEESRVEKRSIGIRDINWRLIIVGVIWVDLLLVIPGRVTL</sequence>
<name>A0A1C2HVH0_ACITH</name>
<reference evidence="2 3" key="1">
    <citation type="journal article" date="2016" name="Int. J. Mol. Sci.">
        <title>Comparative genomics of the extreme acidophile Acidithiobacillus thiooxidans reveals intraspecific divergence and niche adaptation.</title>
        <authorList>
            <person name="Zhang X."/>
            <person name="Feng X."/>
            <person name="Tao J."/>
            <person name="Ma L."/>
            <person name="Xiao Y."/>
            <person name="Liang Y."/>
            <person name="Liu X."/>
            <person name="Yin H."/>
        </authorList>
    </citation>
    <scope>NUCLEOTIDE SEQUENCE [LARGE SCALE GENOMIC DNA]</scope>
    <source>
        <strain evidence="2 3">A02</strain>
    </source>
</reference>
<keyword evidence="1" id="KW-1133">Transmembrane helix</keyword>
<dbReference type="AlphaFoldDB" id="A0A1C2HVH0"/>
<evidence type="ECO:0000313" key="3">
    <source>
        <dbReference type="Proteomes" id="UP000094893"/>
    </source>
</evidence>
<comment type="caution">
    <text evidence="2">The sequence shown here is derived from an EMBL/GenBank/DDBJ whole genome shotgun (WGS) entry which is preliminary data.</text>
</comment>
<organism evidence="2 3">
    <name type="scientific">Acidithiobacillus thiooxidans</name>
    <name type="common">Thiobacillus thiooxidans</name>
    <dbReference type="NCBI Taxonomy" id="930"/>
    <lineage>
        <taxon>Bacteria</taxon>
        <taxon>Pseudomonadati</taxon>
        <taxon>Pseudomonadota</taxon>
        <taxon>Acidithiobacillia</taxon>
        <taxon>Acidithiobacillales</taxon>
        <taxon>Acidithiobacillaceae</taxon>
        <taxon>Acidithiobacillus</taxon>
    </lineage>
</organism>
<dbReference type="Proteomes" id="UP000094893">
    <property type="component" value="Unassembled WGS sequence"/>
</dbReference>
<keyword evidence="1" id="KW-0812">Transmembrane</keyword>
<gene>
    <name evidence="2" type="ORF">A6P07_19315</name>
</gene>
<proteinExistence type="predicted"/>
<keyword evidence="1" id="KW-0472">Membrane</keyword>
<feature type="transmembrane region" description="Helical" evidence="1">
    <location>
        <begin position="36"/>
        <end position="54"/>
    </location>
</feature>
<evidence type="ECO:0000313" key="2">
    <source>
        <dbReference type="EMBL" id="OCX67810.1"/>
    </source>
</evidence>
<evidence type="ECO:0000256" key="1">
    <source>
        <dbReference type="SAM" id="Phobius"/>
    </source>
</evidence>